<evidence type="ECO:0000313" key="3">
    <source>
        <dbReference type="Proteomes" id="UP000321083"/>
    </source>
</evidence>
<gene>
    <name evidence="2" type="ORF">E3A20_04850</name>
</gene>
<organism evidence="2 3">
    <name type="scientific">Planctomyces bekefii</name>
    <dbReference type="NCBI Taxonomy" id="1653850"/>
    <lineage>
        <taxon>Bacteria</taxon>
        <taxon>Pseudomonadati</taxon>
        <taxon>Planctomycetota</taxon>
        <taxon>Planctomycetia</taxon>
        <taxon>Planctomycetales</taxon>
        <taxon>Planctomycetaceae</taxon>
        <taxon>Planctomyces</taxon>
    </lineage>
</organism>
<feature type="transmembrane region" description="Helical" evidence="1">
    <location>
        <begin position="165"/>
        <end position="187"/>
    </location>
</feature>
<feature type="transmembrane region" description="Helical" evidence="1">
    <location>
        <begin position="102"/>
        <end position="122"/>
    </location>
</feature>
<dbReference type="EMBL" id="SRHE01000058">
    <property type="protein sequence ID" value="TWW11512.1"/>
    <property type="molecule type" value="Genomic_DNA"/>
</dbReference>
<evidence type="ECO:0000256" key="1">
    <source>
        <dbReference type="SAM" id="Phobius"/>
    </source>
</evidence>
<dbReference type="AlphaFoldDB" id="A0A5C6MBS8"/>
<proteinExistence type="predicted"/>
<keyword evidence="3" id="KW-1185">Reference proteome</keyword>
<name>A0A5C6MBS8_9PLAN</name>
<reference evidence="2 3" key="1">
    <citation type="submission" date="2019-08" db="EMBL/GenBank/DDBJ databases">
        <title>100 year-old enigma solved: identification of Planctomyces bekefii, the type genus and species of the phylum Planctomycetes.</title>
        <authorList>
            <person name="Svetlana D.N."/>
            <person name="Overmann J."/>
        </authorList>
    </citation>
    <scope>NUCLEOTIDE SEQUENCE [LARGE SCALE GENOMIC DNA]</scope>
    <source>
        <strain evidence="2">Phe10_nw2017</strain>
    </source>
</reference>
<dbReference type="Proteomes" id="UP000321083">
    <property type="component" value="Unassembled WGS sequence"/>
</dbReference>
<reference evidence="2 3" key="2">
    <citation type="submission" date="2019-08" db="EMBL/GenBank/DDBJ databases">
        <authorList>
            <person name="Henke P."/>
        </authorList>
    </citation>
    <scope>NUCLEOTIDE SEQUENCE [LARGE SCALE GENOMIC DNA]</scope>
    <source>
        <strain evidence="2">Phe10_nw2017</strain>
    </source>
</reference>
<sequence>MASGLHFLRGNWRWKDRGAVQYPDGYLQFFPWFFLLAFTAWCEVLQVPAVILALGLLPLTRLSGERRVPQPEIVALSYMILGFGALLWSAVQTFQSTSGLHLVYWGAVAWGAFLHVRAFRWLKYLFAALLLVQSRHFQSGEILLIMGIELLYVWVTTLRSEQERFLFLTSMAMAAVVVLPFLSGVIARMEPNHQIVLNVAADAVVDDWSFTDVIPWIFSVPAAYFQYQLSKADAGSPERGHDRIHLVGALHLGLWVALAIGETSMNEPMLMALTLVMLWSAVISKRGLEPTVNSLDRVIPSFTRVRNLLLLR</sequence>
<feature type="transmembrane region" description="Helical" evidence="1">
    <location>
        <begin position="32"/>
        <end position="59"/>
    </location>
</feature>
<keyword evidence="1" id="KW-1133">Transmembrane helix</keyword>
<evidence type="ECO:0000313" key="2">
    <source>
        <dbReference type="EMBL" id="TWW11512.1"/>
    </source>
</evidence>
<keyword evidence="1" id="KW-0472">Membrane</keyword>
<feature type="transmembrane region" description="Helical" evidence="1">
    <location>
        <begin position="71"/>
        <end position="90"/>
    </location>
</feature>
<protein>
    <submittedName>
        <fullName evidence="2">Uncharacterized protein</fullName>
    </submittedName>
</protein>
<feature type="transmembrane region" description="Helical" evidence="1">
    <location>
        <begin position="142"/>
        <end position="159"/>
    </location>
</feature>
<keyword evidence="1" id="KW-0812">Transmembrane</keyword>
<comment type="caution">
    <text evidence="2">The sequence shown here is derived from an EMBL/GenBank/DDBJ whole genome shotgun (WGS) entry which is preliminary data.</text>
</comment>
<accession>A0A5C6MBS8</accession>